<dbReference type="EC" id="2.7.1.108" evidence="3"/>
<dbReference type="GO" id="GO:0005789">
    <property type="term" value="C:endoplasmic reticulum membrane"/>
    <property type="evidence" value="ECO:0007669"/>
    <property type="project" value="UniProtKB-SubCell"/>
</dbReference>
<keyword evidence="7" id="KW-0256">Endoplasmic reticulum</keyword>
<dbReference type="GO" id="GO:0004168">
    <property type="term" value="F:dolichol kinase activity"/>
    <property type="evidence" value="ECO:0007669"/>
    <property type="project" value="UniProtKB-EC"/>
</dbReference>
<dbReference type="GO" id="GO:0043048">
    <property type="term" value="P:dolichyl monophosphate biosynthetic process"/>
    <property type="evidence" value="ECO:0007669"/>
    <property type="project" value="TreeGrafter"/>
</dbReference>
<dbReference type="OMA" id="HGTMVAM"/>
<dbReference type="HOGENOM" id="CLU_007859_0_0_1"/>
<feature type="compositionally biased region" description="Polar residues" evidence="10">
    <location>
        <begin position="64"/>
        <end position="75"/>
    </location>
</feature>
<keyword evidence="6" id="KW-0418">Kinase</keyword>
<keyword evidence="9 11" id="KW-0472">Membrane</keyword>
<proteinExistence type="inferred from homology"/>
<dbReference type="EMBL" id="JOWA01000143">
    <property type="protein sequence ID" value="KEZ39604.1"/>
    <property type="molecule type" value="Genomic_DNA"/>
</dbReference>
<feature type="transmembrane region" description="Helical" evidence="11">
    <location>
        <begin position="165"/>
        <end position="181"/>
    </location>
</feature>
<keyword evidence="5 11" id="KW-0812">Transmembrane</keyword>
<feature type="transmembrane region" description="Helical" evidence="11">
    <location>
        <begin position="463"/>
        <end position="483"/>
    </location>
</feature>
<evidence type="ECO:0000256" key="10">
    <source>
        <dbReference type="SAM" id="MobiDB-lite"/>
    </source>
</evidence>
<comment type="similarity">
    <text evidence="2">Belongs to the polyprenol kinase family.</text>
</comment>
<reference evidence="12 13" key="1">
    <citation type="journal article" date="2014" name="Genome Announc.">
        <title>Draft genome sequence of the pathogenic fungus Scedosporium apiospermum.</title>
        <authorList>
            <person name="Vandeputte P."/>
            <person name="Ghamrawi S."/>
            <person name="Rechenmann M."/>
            <person name="Iltis A."/>
            <person name="Giraud S."/>
            <person name="Fleury M."/>
            <person name="Thornton C."/>
            <person name="Delhaes L."/>
            <person name="Meyer W."/>
            <person name="Papon N."/>
            <person name="Bouchara J.P."/>
        </authorList>
    </citation>
    <scope>NUCLEOTIDE SEQUENCE [LARGE SCALE GENOMIC DNA]</scope>
    <source>
        <strain evidence="12 13">IHEM 14462</strain>
    </source>
</reference>
<gene>
    <name evidence="12" type="ORF">SAPIO_CDS9520</name>
</gene>
<dbReference type="RefSeq" id="XP_016639403.1">
    <property type="nucleotide sequence ID" value="XM_016790893.1"/>
</dbReference>
<dbReference type="OrthoDB" id="377083at2759"/>
<comment type="subcellular location">
    <subcellularLocation>
        <location evidence="1">Endoplasmic reticulum membrane</location>
        <topology evidence="1">Multi-pass membrane protein</topology>
    </subcellularLocation>
</comment>
<evidence type="ECO:0000256" key="6">
    <source>
        <dbReference type="ARBA" id="ARBA00022777"/>
    </source>
</evidence>
<dbReference type="PANTHER" id="PTHR13205:SF15">
    <property type="entry name" value="DOLICHOL KINASE"/>
    <property type="match status" value="1"/>
</dbReference>
<feature type="transmembrane region" description="Helical" evidence="11">
    <location>
        <begin position="561"/>
        <end position="580"/>
    </location>
</feature>
<comment type="caution">
    <text evidence="12">The sequence shown here is derived from an EMBL/GenBank/DDBJ whole genome shotgun (WGS) entry which is preliminary data.</text>
</comment>
<name>A0A084FWZ2_PSEDA</name>
<evidence type="ECO:0000256" key="8">
    <source>
        <dbReference type="ARBA" id="ARBA00022989"/>
    </source>
</evidence>
<dbReference type="InterPro" id="IPR032974">
    <property type="entry name" value="Polypren_kinase"/>
</dbReference>
<dbReference type="PANTHER" id="PTHR13205">
    <property type="entry name" value="TRANSMEMBRANE PROTEIN 15-RELATED"/>
    <property type="match status" value="1"/>
</dbReference>
<feature type="transmembrane region" description="Helical" evidence="11">
    <location>
        <begin position="193"/>
        <end position="217"/>
    </location>
</feature>
<keyword evidence="8 11" id="KW-1133">Transmembrane helix</keyword>
<feature type="region of interest" description="Disordered" evidence="10">
    <location>
        <begin position="1"/>
        <end position="40"/>
    </location>
</feature>
<evidence type="ECO:0000313" key="12">
    <source>
        <dbReference type="EMBL" id="KEZ39604.1"/>
    </source>
</evidence>
<evidence type="ECO:0000256" key="3">
    <source>
        <dbReference type="ARBA" id="ARBA00012132"/>
    </source>
</evidence>
<keyword evidence="13" id="KW-1185">Reference proteome</keyword>
<dbReference type="GeneID" id="27728592"/>
<feature type="transmembrane region" description="Helical" evidence="11">
    <location>
        <begin position="369"/>
        <end position="391"/>
    </location>
</feature>
<evidence type="ECO:0000256" key="9">
    <source>
        <dbReference type="ARBA" id="ARBA00023136"/>
    </source>
</evidence>
<feature type="transmembrane region" description="Helical" evidence="11">
    <location>
        <begin position="495"/>
        <end position="528"/>
    </location>
</feature>
<evidence type="ECO:0000256" key="5">
    <source>
        <dbReference type="ARBA" id="ARBA00022692"/>
    </source>
</evidence>
<dbReference type="VEuPathDB" id="FungiDB:SAPIO_CDS9520"/>
<evidence type="ECO:0000256" key="1">
    <source>
        <dbReference type="ARBA" id="ARBA00004477"/>
    </source>
</evidence>
<keyword evidence="4" id="KW-0808">Transferase</keyword>
<evidence type="ECO:0000313" key="13">
    <source>
        <dbReference type="Proteomes" id="UP000028545"/>
    </source>
</evidence>
<sequence>MPKPENLERTAWQPASNPDSLEEEPNLQLLSRSPHPYHRQSFELLHPTDRIEYTGRSRLATLTANNDETDASNPQLPKDSPLASDSGTEADDEHFLKGLPAPRARLHKGLRGRNETISGSSTPLLSPSIPAHHVEELGEKLPEAIKGDKRFAINRVRQARHVARRYVEVALLAGLIMMVLSNRRVQPMRILKALLWVGGLGVLVLCGQVITWGISLARVPKWRFMREPLQSSSSTLAQLMRRLLWPKKSLRKGVDNRSRSANGLPSVWPWPSSEESDLDSPVSRYDAVSPFSLNREAEQSILLAKTGSEPPTNGKPIGRRNTFPFAPAMGRVKRQLATHTPAGRKKRSTSMSVRAFFSLTQSQAAARKWFYASYVYLCIIGIALVGIRTYITHYALNGAEAIGWALGYLFGNINWFRFKVVSENLDGWICLPPRTDLDAGQFCHQGWVQHIRLETFGSANTRLLIIGYWLMILVFGLVIVYRLKDVYEVDTRRKVFHFMMVGMLLPATYVDPAFAALALSAALALFLLLDLLRASQLPPLSKPIANFLAPYVDGRDFRGPVVISHIFLLIGCAIPLWLTLASLPRSGSGHLAGWEIPTREVSMVSGVICVGLGDAAASLIGRRWGHRKWVWGGGKSLEGSAAFATAVFVGLVSASLWLRVGRWPVPEGKLLSWPVEMRNAGVCASVASLTEAVLTGGNDNVIVPVVLWTCVKSLGV</sequence>
<feature type="transmembrane region" description="Helical" evidence="11">
    <location>
        <begin position="641"/>
        <end position="660"/>
    </location>
</feature>
<evidence type="ECO:0000256" key="11">
    <source>
        <dbReference type="SAM" id="Phobius"/>
    </source>
</evidence>
<dbReference type="Proteomes" id="UP000028545">
    <property type="component" value="Unassembled WGS sequence"/>
</dbReference>
<organism evidence="12 13">
    <name type="scientific">Pseudallescheria apiosperma</name>
    <name type="common">Scedosporium apiospermum</name>
    <dbReference type="NCBI Taxonomy" id="563466"/>
    <lineage>
        <taxon>Eukaryota</taxon>
        <taxon>Fungi</taxon>
        <taxon>Dikarya</taxon>
        <taxon>Ascomycota</taxon>
        <taxon>Pezizomycotina</taxon>
        <taxon>Sordariomycetes</taxon>
        <taxon>Hypocreomycetidae</taxon>
        <taxon>Microascales</taxon>
        <taxon>Microascaceae</taxon>
        <taxon>Scedosporium</taxon>
    </lineage>
</organism>
<feature type="region of interest" description="Disordered" evidence="10">
    <location>
        <begin position="64"/>
        <end position="102"/>
    </location>
</feature>
<dbReference type="KEGG" id="sapo:SAPIO_CDS9520"/>
<accession>A0A084FWZ2</accession>
<evidence type="ECO:0000256" key="2">
    <source>
        <dbReference type="ARBA" id="ARBA00010794"/>
    </source>
</evidence>
<evidence type="ECO:0000256" key="7">
    <source>
        <dbReference type="ARBA" id="ARBA00022824"/>
    </source>
</evidence>
<protein>
    <recommendedName>
        <fullName evidence="3">dolichol kinase</fullName>
        <ecNumber evidence="3">2.7.1.108</ecNumber>
    </recommendedName>
</protein>
<dbReference type="AlphaFoldDB" id="A0A084FWZ2"/>
<evidence type="ECO:0000256" key="4">
    <source>
        <dbReference type="ARBA" id="ARBA00022679"/>
    </source>
</evidence>